<dbReference type="GO" id="GO:0000379">
    <property type="term" value="P:tRNA-type intron splice site recognition and cleavage"/>
    <property type="evidence" value="ECO:0007669"/>
    <property type="project" value="TreeGrafter"/>
</dbReference>
<evidence type="ECO:0000256" key="1">
    <source>
        <dbReference type="ARBA" id="ARBA00008078"/>
    </source>
</evidence>
<dbReference type="AlphaFoldDB" id="F0WDA5"/>
<reference evidence="5" key="1">
    <citation type="journal article" date="2011" name="PLoS Biol.">
        <title>Gene gain and loss during evolution of obligate parasitism in the white rust pathogen of Arabidopsis thaliana.</title>
        <authorList>
            <person name="Kemen E."/>
            <person name="Gardiner A."/>
            <person name="Schultz-Larsen T."/>
            <person name="Kemen A.C."/>
            <person name="Balmuth A.L."/>
            <person name="Robert-Seilaniantz A."/>
            <person name="Bailey K."/>
            <person name="Holub E."/>
            <person name="Studholme D.J."/>
            <person name="Maclean D."/>
            <person name="Jones J.D."/>
        </authorList>
    </citation>
    <scope>NUCLEOTIDE SEQUENCE</scope>
</reference>
<dbReference type="InterPro" id="IPR036167">
    <property type="entry name" value="tRNA_intron_Endo_cat-like_sf"/>
</dbReference>
<comment type="similarity">
    <text evidence="1">Belongs to the tRNA-intron endonuclease family.</text>
</comment>
<name>F0WDA5_9STRA</name>
<comment type="catalytic activity">
    <reaction evidence="3">
        <text>pretRNA = a 3'-half-tRNA molecule with a 5'-OH end + a 5'-half-tRNA molecule with a 2',3'-cyclic phosphate end + an intron with a 2',3'-cyclic phosphate and a 5'-hydroxyl terminus.</text>
        <dbReference type="EC" id="4.6.1.16"/>
    </reaction>
</comment>
<dbReference type="GO" id="GO:0000214">
    <property type="term" value="C:tRNA-intron endonuclease complex"/>
    <property type="evidence" value="ECO:0007669"/>
    <property type="project" value="TreeGrafter"/>
</dbReference>
<dbReference type="EC" id="4.6.1.16" evidence="2"/>
<evidence type="ECO:0000256" key="3">
    <source>
        <dbReference type="ARBA" id="ARBA00034031"/>
    </source>
</evidence>
<accession>F0WDA5</accession>
<dbReference type="GO" id="GO:0000213">
    <property type="term" value="F:tRNA-intron lyase activity"/>
    <property type="evidence" value="ECO:0007669"/>
    <property type="project" value="UniProtKB-EC"/>
</dbReference>
<dbReference type="PANTHER" id="PTHR21227:SF0">
    <property type="entry name" value="TRNA-SPLICING ENDONUCLEASE SUBUNIT SEN2"/>
    <property type="match status" value="1"/>
</dbReference>
<dbReference type="Pfam" id="PF01974">
    <property type="entry name" value="tRNA_int_endo"/>
    <property type="match status" value="1"/>
</dbReference>
<protein>
    <recommendedName>
        <fullName evidence="2">tRNA-intron lyase</fullName>
        <ecNumber evidence="2">4.6.1.16</ecNumber>
    </recommendedName>
</protein>
<feature type="domain" description="tRNA intron endonuclease catalytic" evidence="4">
    <location>
        <begin position="106"/>
        <end position="182"/>
    </location>
</feature>
<evidence type="ECO:0000256" key="2">
    <source>
        <dbReference type="ARBA" id="ARBA00012573"/>
    </source>
</evidence>
<sequence length="252" mass="29072">MLGIIDDCHVLVTAQEDEVIYLRASLAGFTPENTIAIQQPFPGQGKADARQPQVILSLVEAYYEVAVTKRLSISNVELKDALKRDSESISLHLWTLFSSSLPDGRFISHFITYYHFRQRAWLLKSGLNYGGHYVMYRGDPYLYHSEYIIYTINDQAVSWNLVQAMTRLAVDVKKTVLLCSVKLSDEDPGSKSPDCSDTFFYRFHGAQYDLKAVVIRYWDVVEAADYARHVDSDPFQFQTQRCIRKRERKHLK</sequence>
<reference evidence="5" key="2">
    <citation type="submission" date="2011-02" db="EMBL/GenBank/DDBJ databases">
        <authorList>
            <person name="MacLean D."/>
        </authorList>
    </citation>
    <scope>NUCLEOTIDE SEQUENCE</scope>
</reference>
<dbReference type="HOGENOM" id="CLU_1104393_0_0_1"/>
<dbReference type="GO" id="GO:0003676">
    <property type="term" value="F:nucleic acid binding"/>
    <property type="evidence" value="ECO:0007669"/>
    <property type="project" value="InterPro"/>
</dbReference>
<dbReference type="InterPro" id="IPR006676">
    <property type="entry name" value="tRNA_splic"/>
</dbReference>
<dbReference type="InterPro" id="IPR006677">
    <property type="entry name" value="tRNA_intron_Endonuc_cat-like"/>
</dbReference>
<evidence type="ECO:0000259" key="4">
    <source>
        <dbReference type="Pfam" id="PF01974"/>
    </source>
</evidence>
<gene>
    <name evidence="5" type="primary">AlNc14C65G4625</name>
    <name evidence="5" type="ORF">ALNC14_053200</name>
</gene>
<dbReference type="CDD" id="cd22363">
    <property type="entry name" value="tRNA-intron_lyase_C"/>
    <property type="match status" value="1"/>
</dbReference>
<proteinExistence type="inferred from homology"/>
<dbReference type="SUPFAM" id="SSF53032">
    <property type="entry name" value="tRNA-intron endonuclease catalytic domain-like"/>
    <property type="match status" value="1"/>
</dbReference>
<organism evidence="5">
    <name type="scientific">Albugo laibachii Nc14</name>
    <dbReference type="NCBI Taxonomy" id="890382"/>
    <lineage>
        <taxon>Eukaryota</taxon>
        <taxon>Sar</taxon>
        <taxon>Stramenopiles</taxon>
        <taxon>Oomycota</taxon>
        <taxon>Peronosporomycetes</taxon>
        <taxon>Albuginales</taxon>
        <taxon>Albuginaceae</taxon>
        <taxon>Albugo</taxon>
    </lineage>
</organism>
<dbReference type="InterPro" id="IPR011856">
    <property type="entry name" value="tRNA_endonuc-like_dom_sf"/>
</dbReference>
<dbReference type="EMBL" id="FR824110">
    <property type="protein sequence ID" value="CCA19177.1"/>
    <property type="molecule type" value="Genomic_DNA"/>
</dbReference>
<evidence type="ECO:0000313" key="5">
    <source>
        <dbReference type="EMBL" id="CCA19177.1"/>
    </source>
</evidence>
<dbReference type="Gene3D" id="3.40.1350.10">
    <property type="match status" value="1"/>
</dbReference>
<dbReference type="GO" id="GO:0005737">
    <property type="term" value="C:cytoplasm"/>
    <property type="evidence" value="ECO:0007669"/>
    <property type="project" value="TreeGrafter"/>
</dbReference>
<dbReference type="PANTHER" id="PTHR21227">
    <property type="entry name" value="TRNA-SPLICING ENDONUCLEASE SUBUNIT SEN2"/>
    <property type="match status" value="1"/>
</dbReference>
<dbReference type="NCBIfam" id="TIGR00324">
    <property type="entry name" value="endA"/>
    <property type="match status" value="1"/>
</dbReference>